<dbReference type="EMBL" id="KV700119">
    <property type="protein sequence ID" value="OCF46202.1"/>
    <property type="molecule type" value="Genomic_DNA"/>
</dbReference>
<evidence type="ECO:0000256" key="2">
    <source>
        <dbReference type="SAM" id="MobiDB-lite"/>
    </source>
</evidence>
<dbReference type="AlphaFoldDB" id="A0A1B9HSE8"/>
<accession>A0A1B9HSE8</accession>
<keyword evidence="3" id="KW-0812">Transmembrane</keyword>
<dbReference type="KEGG" id="kpin:30176242"/>
<keyword evidence="3" id="KW-1133">Transmembrane helix</keyword>
<proteinExistence type="predicted"/>
<evidence type="ECO:0000256" key="3">
    <source>
        <dbReference type="SAM" id="Phobius"/>
    </source>
</evidence>
<feature type="region of interest" description="Disordered" evidence="2">
    <location>
        <begin position="1"/>
        <end position="36"/>
    </location>
</feature>
<reference evidence="5" key="2">
    <citation type="submission" date="2013-07" db="EMBL/GenBank/DDBJ databases">
        <authorList>
            <consortium name="The Broad Institute Genome Sequencing Platform"/>
            <person name="Cuomo C."/>
            <person name="Litvintseva A."/>
            <person name="Chen Y."/>
            <person name="Heitman J."/>
            <person name="Sun S."/>
            <person name="Springer D."/>
            <person name="Dromer F."/>
            <person name="Young S.K."/>
            <person name="Zeng Q."/>
            <person name="Gargeya S."/>
            <person name="Fitzgerald M."/>
            <person name="Abouelleil A."/>
            <person name="Alvarado L."/>
            <person name="Berlin A.M."/>
            <person name="Chapman S.B."/>
            <person name="Dewar J."/>
            <person name="Goldberg J."/>
            <person name="Griggs A."/>
            <person name="Gujja S."/>
            <person name="Hansen M."/>
            <person name="Howarth C."/>
            <person name="Imamovic A."/>
            <person name="Larimer J."/>
            <person name="McCowan C."/>
            <person name="Murphy C."/>
            <person name="Pearson M."/>
            <person name="Priest M."/>
            <person name="Roberts A."/>
            <person name="Saif S."/>
            <person name="Shea T."/>
            <person name="Sykes S."/>
            <person name="Wortman J."/>
            <person name="Nusbaum C."/>
            <person name="Birren B."/>
        </authorList>
    </citation>
    <scope>NUCLEOTIDE SEQUENCE</scope>
    <source>
        <strain evidence="5">CBS 10737</strain>
    </source>
</reference>
<organism evidence="4">
    <name type="scientific">Kwoniella pini CBS 10737</name>
    <dbReference type="NCBI Taxonomy" id="1296096"/>
    <lineage>
        <taxon>Eukaryota</taxon>
        <taxon>Fungi</taxon>
        <taxon>Dikarya</taxon>
        <taxon>Basidiomycota</taxon>
        <taxon>Agaricomycotina</taxon>
        <taxon>Tremellomycetes</taxon>
        <taxon>Tremellales</taxon>
        <taxon>Cryptococcaceae</taxon>
        <taxon>Kwoniella</taxon>
    </lineage>
</organism>
<reference evidence="5" key="4">
    <citation type="submission" date="2024-02" db="EMBL/GenBank/DDBJ databases">
        <title>Comparative genomics of Cryptococcus and Kwoniella reveals pathogenesis evolution and contrasting modes of karyotype evolution via chromosome fusion or intercentromeric recombination.</title>
        <authorList>
            <person name="Coelho M.A."/>
            <person name="David-Palma M."/>
            <person name="Shea T."/>
            <person name="Bowers K."/>
            <person name="McGinley-Smith S."/>
            <person name="Mohammad A.W."/>
            <person name="Gnirke A."/>
            <person name="Yurkov A.M."/>
            <person name="Nowrousian M."/>
            <person name="Sun S."/>
            <person name="Cuomo C.A."/>
            <person name="Heitman J."/>
        </authorList>
    </citation>
    <scope>NUCLEOTIDE SEQUENCE</scope>
    <source>
        <strain evidence="5">CBS 10737</strain>
    </source>
</reference>
<feature type="coiled-coil region" evidence="1">
    <location>
        <begin position="87"/>
        <end position="121"/>
    </location>
</feature>
<evidence type="ECO:0000313" key="4">
    <source>
        <dbReference type="EMBL" id="OCF46202.1"/>
    </source>
</evidence>
<keyword evidence="3" id="KW-0472">Membrane</keyword>
<reference evidence="4" key="3">
    <citation type="submission" date="2016-07" db="EMBL/GenBank/DDBJ databases">
        <title>Evolution of pathogenesis and genome organization in the Tremellales.</title>
        <authorList>
            <person name="Cuomo C."/>
            <person name="Litvintseva A."/>
            <person name="Heitman J."/>
            <person name="Chen Y."/>
            <person name="Sun S."/>
            <person name="Springer D."/>
            <person name="Dromer F."/>
            <person name="Young S."/>
            <person name="Zeng Q."/>
            <person name="Chapman S."/>
            <person name="Gujja S."/>
            <person name="Saif S."/>
            <person name="Birren B."/>
        </authorList>
    </citation>
    <scope>NUCLEOTIDE SEQUENCE</scope>
    <source>
        <strain evidence="4">CBS 10737</strain>
    </source>
</reference>
<evidence type="ECO:0000313" key="6">
    <source>
        <dbReference type="Proteomes" id="UP000094020"/>
    </source>
</evidence>
<name>A0A1B9HSE8_9TREE</name>
<reference evidence="4" key="1">
    <citation type="submission" date="2013-07" db="EMBL/GenBank/DDBJ databases">
        <title>The Genome Sequence of Cryptococcus pinus CBS10737.</title>
        <authorList>
            <consortium name="The Broad Institute Genome Sequencing Platform"/>
            <person name="Cuomo C."/>
            <person name="Litvintseva A."/>
            <person name="Chen Y."/>
            <person name="Heitman J."/>
            <person name="Sun S."/>
            <person name="Springer D."/>
            <person name="Dromer F."/>
            <person name="Young S.K."/>
            <person name="Zeng Q."/>
            <person name="Gargeya S."/>
            <person name="Fitzgerald M."/>
            <person name="Abouelleil A."/>
            <person name="Alvarado L."/>
            <person name="Berlin A.M."/>
            <person name="Chapman S.B."/>
            <person name="Dewar J."/>
            <person name="Goldberg J."/>
            <person name="Griggs A."/>
            <person name="Gujja S."/>
            <person name="Hansen M."/>
            <person name="Howarth C."/>
            <person name="Imamovic A."/>
            <person name="Larimer J."/>
            <person name="McCowan C."/>
            <person name="Murphy C."/>
            <person name="Pearson M."/>
            <person name="Priest M."/>
            <person name="Roberts A."/>
            <person name="Saif S."/>
            <person name="Shea T."/>
            <person name="Sykes S."/>
            <person name="Wortman J."/>
            <person name="Nusbaum C."/>
            <person name="Birren B."/>
        </authorList>
    </citation>
    <scope>NUCLEOTIDE SEQUENCE [LARGE SCALE GENOMIC DNA]</scope>
    <source>
        <strain evidence="4">CBS 10737</strain>
    </source>
</reference>
<dbReference type="GeneID" id="30176242"/>
<protein>
    <submittedName>
        <fullName evidence="4">Uncharacterized protein</fullName>
    </submittedName>
</protein>
<evidence type="ECO:0000313" key="5">
    <source>
        <dbReference type="EMBL" id="WWC66157.1"/>
    </source>
</evidence>
<feature type="transmembrane region" description="Helical" evidence="3">
    <location>
        <begin position="57"/>
        <end position="77"/>
    </location>
</feature>
<sequence>MSYHNQEDTEMEPWRGGVAQSAEQSSRPTSEPDWMSKVRETIGNGARKSLDTVKNNLFASAVTVALTITAAGLGLSVHKNVDHITTIDNLANGNDHLKRELRDAQQNAKDWEEAFEDMVKTCGIQEAVTTVYETQTHTASSATSNAHPVMSVRVTGGSTFATVTAYDDGQVSYTGQDQPLYTI</sequence>
<keyword evidence="6" id="KW-1185">Reference proteome</keyword>
<gene>
    <name evidence="4" type="ORF">I206_07873</name>
    <name evidence="5" type="ORF">I206_100058</name>
</gene>
<keyword evidence="1" id="KW-0175">Coiled coil</keyword>
<dbReference type="RefSeq" id="XP_019007421.1">
    <property type="nucleotide sequence ID" value="XM_019159557.1"/>
</dbReference>
<dbReference type="Proteomes" id="UP000094020">
    <property type="component" value="Chromosome 1"/>
</dbReference>
<dbReference type="EMBL" id="CP144519">
    <property type="protein sequence ID" value="WWC66157.1"/>
    <property type="molecule type" value="Genomic_DNA"/>
</dbReference>
<evidence type="ECO:0000256" key="1">
    <source>
        <dbReference type="SAM" id="Coils"/>
    </source>
</evidence>